<evidence type="ECO:0000259" key="17">
    <source>
        <dbReference type="PROSITE" id="PS51352"/>
    </source>
</evidence>
<keyword evidence="6" id="KW-0832">Ubl conjugation</keyword>
<dbReference type="PANTHER" id="PTHR45883">
    <property type="entry name" value="HSC70-INTERACTING PROTEIN"/>
    <property type="match status" value="1"/>
</dbReference>
<dbReference type="AlphaFoldDB" id="A0A0E0ERZ3"/>
<sequence>MERDFLGAIGKDEEQRRHAEERKESDYFGAGGGAAAAAMDWSFASRAALMSFRSSSSSSAAAALREESRELAFPHFSALDGAKIQQASHVLARQKSFGAESHGIPQYAAAAAAVHGAHRGQPPHVLNGARVIPASSPFNPNNPMFRVQSSPNLPNAVGAGGGAFKQPPFAMGNAVAGSTVGVYGTRDAPKAKAAQLTIFYAGSVNVFNNVSPEKAQELMFLASRGSLPSAPTTVARMPEAHVFAPAKVTVPEVSPTKPMMLQKPQLVSSPVPAISKPISVVSQATSLPRSASSSNVDSNVTKSSGPLVVPPTSLPPPAQPETLATTTAAAIMPRAVPQARKASLARFLEKRKERVTTVAPYPLAKSLLESSDTMGSANDNKSSCTDIALSSNRDESLSLGQPRTISFCEESPKSVTFSEAVNCLGQLLAEAALGKAAAGTCSPKEGLYTRLIKCPYLTLIANKLSDLLAAALDDTDFTCHGVDLGKKAVDMATAGASSFEDEIMESDIELEGEVVEPDNDPPQKMGDPSVEVSDEKCDQAQLCKNKGVDAFSEGKHFSISGKLDEAIEHLTEAIVLNPTSAIAYATRAVIFVKSKKPNAAIRDADAALKINPDSAKGYKSRGMAKAMLGKWEEAAQDLRMAAKLDYDEEIGAELKKVEPNVLKIEEHRKKYERLRKERDMKKAEMEKQRKHAQEVSAASAALKDGDVIAIHSSSELDTKLKAASSLSRLVVLYFTAAWCGPCRFIGPVCKSLAEKHRNVVFLKVDIDELNSVAYRWNVSSVPSFFFVRNGKEIDKVVGADKNGLERKVAQHGSS</sequence>
<keyword evidence="19" id="KW-1185">Reference proteome</keyword>
<dbReference type="SMART" id="SM00028">
    <property type="entry name" value="TPR"/>
    <property type="match status" value="3"/>
</dbReference>
<evidence type="ECO:0000256" key="6">
    <source>
        <dbReference type="ARBA" id="ARBA00022843"/>
    </source>
</evidence>
<feature type="domain" description="Tify" evidence="16">
    <location>
        <begin position="189"/>
        <end position="224"/>
    </location>
</feature>
<keyword evidence="11" id="KW-0676">Redox-active center</keyword>
<evidence type="ECO:0000313" key="19">
    <source>
        <dbReference type="Proteomes" id="UP000008021"/>
    </source>
</evidence>
<evidence type="ECO:0000256" key="11">
    <source>
        <dbReference type="ARBA" id="ARBA00023284"/>
    </source>
</evidence>
<comment type="similarity">
    <text evidence="1">Belongs to the thioredoxin family.</text>
</comment>
<protein>
    <recommendedName>
        <fullName evidence="12">TPR repeat-containing thioredoxin TDX</fullName>
    </recommendedName>
    <alternativeName>
        <fullName evidence="13">Tetratricoredoxin</fullName>
    </alternativeName>
</protein>
<dbReference type="EnsemblPlants" id="OMERI09G07440.1">
    <property type="protein sequence ID" value="OMERI09G07440.1"/>
    <property type="gene ID" value="OMERI09G07440"/>
</dbReference>
<evidence type="ECO:0000256" key="3">
    <source>
        <dbReference type="ARBA" id="ARBA00022737"/>
    </source>
</evidence>
<keyword evidence="4" id="KW-0802">TPR repeat</keyword>
<dbReference type="eggNOG" id="KOG0907">
    <property type="taxonomic scope" value="Eukaryota"/>
</dbReference>
<dbReference type="GO" id="GO:0016667">
    <property type="term" value="F:oxidoreductase activity, acting on a sulfur group of donors"/>
    <property type="evidence" value="ECO:0007669"/>
    <property type="project" value="UniProtKB-ARBA"/>
</dbReference>
<dbReference type="SUPFAM" id="SSF52833">
    <property type="entry name" value="Thioredoxin-like"/>
    <property type="match status" value="1"/>
</dbReference>
<dbReference type="InterPro" id="IPR036249">
    <property type="entry name" value="Thioredoxin-like_sf"/>
</dbReference>
<evidence type="ECO:0000256" key="2">
    <source>
        <dbReference type="ARBA" id="ARBA00022448"/>
    </source>
</evidence>
<dbReference type="Pfam" id="PF09425">
    <property type="entry name" value="Jas_motif"/>
    <property type="match status" value="1"/>
</dbReference>
<evidence type="ECO:0000313" key="18">
    <source>
        <dbReference type="EnsemblPlants" id="OMERI09G07440.1"/>
    </source>
</evidence>
<keyword evidence="2" id="KW-0813">Transport</keyword>
<dbReference type="FunFam" id="3.40.30.10:FF:000240">
    <property type="entry name" value="TPR repeat-containing thioredoxin TDX"/>
    <property type="match status" value="1"/>
</dbReference>
<keyword evidence="8" id="KW-0805">Transcription regulation</keyword>
<evidence type="ECO:0000256" key="1">
    <source>
        <dbReference type="ARBA" id="ARBA00008987"/>
    </source>
</evidence>
<evidence type="ECO:0000256" key="7">
    <source>
        <dbReference type="ARBA" id="ARBA00022982"/>
    </source>
</evidence>
<keyword evidence="3" id="KW-0677">Repeat</keyword>
<evidence type="ECO:0000256" key="8">
    <source>
        <dbReference type="ARBA" id="ARBA00023015"/>
    </source>
</evidence>
<dbReference type="SMART" id="SM00979">
    <property type="entry name" value="TIFY"/>
    <property type="match status" value="1"/>
</dbReference>
<feature type="compositionally biased region" description="Polar residues" evidence="15">
    <location>
        <begin position="285"/>
        <end position="304"/>
    </location>
</feature>
<proteinExistence type="inferred from homology"/>
<evidence type="ECO:0000259" key="16">
    <source>
        <dbReference type="PROSITE" id="PS51320"/>
    </source>
</evidence>
<dbReference type="eggNOG" id="KOG1308">
    <property type="taxonomic scope" value="Eukaryota"/>
</dbReference>
<dbReference type="PROSITE" id="PS51320">
    <property type="entry name" value="TIFY"/>
    <property type="match status" value="1"/>
</dbReference>
<evidence type="ECO:0000256" key="14">
    <source>
        <dbReference type="SAM" id="Coils"/>
    </source>
</evidence>
<evidence type="ECO:0000256" key="4">
    <source>
        <dbReference type="ARBA" id="ARBA00022803"/>
    </source>
</evidence>
<feature type="region of interest" description="Disordered" evidence="15">
    <location>
        <begin position="285"/>
        <end position="317"/>
    </location>
</feature>
<evidence type="ECO:0000256" key="13">
    <source>
        <dbReference type="ARBA" id="ARBA00076793"/>
    </source>
</evidence>
<dbReference type="SUPFAM" id="SSF48452">
    <property type="entry name" value="TPR-like"/>
    <property type="match status" value="1"/>
</dbReference>
<dbReference type="GO" id="GO:0000118">
    <property type="term" value="C:histone deacetylase complex"/>
    <property type="evidence" value="ECO:0007669"/>
    <property type="project" value="TreeGrafter"/>
</dbReference>
<dbReference type="PROSITE" id="PS51352">
    <property type="entry name" value="THIOREDOXIN_2"/>
    <property type="match status" value="1"/>
</dbReference>
<evidence type="ECO:0000256" key="10">
    <source>
        <dbReference type="ARBA" id="ARBA00023163"/>
    </source>
</evidence>
<keyword evidence="9" id="KW-1015">Disulfide bond</keyword>
<feature type="domain" description="Thioredoxin" evidence="17">
    <location>
        <begin position="689"/>
        <end position="813"/>
    </location>
</feature>
<feature type="compositionally biased region" description="Pro residues" evidence="15">
    <location>
        <begin position="308"/>
        <end position="317"/>
    </location>
</feature>
<dbReference type="InterPro" id="IPR011990">
    <property type="entry name" value="TPR-like_helical_dom_sf"/>
</dbReference>
<dbReference type="Pfam" id="PF00085">
    <property type="entry name" value="Thioredoxin"/>
    <property type="match status" value="1"/>
</dbReference>
<dbReference type="InterPro" id="IPR019734">
    <property type="entry name" value="TPR_rpt"/>
</dbReference>
<dbReference type="Proteomes" id="UP000008021">
    <property type="component" value="Chromosome 9"/>
</dbReference>
<dbReference type="CDD" id="cd02947">
    <property type="entry name" value="TRX_family"/>
    <property type="match status" value="1"/>
</dbReference>
<organism evidence="18">
    <name type="scientific">Oryza meridionalis</name>
    <dbReference type="NCBI Taxonomy" id="40149"/>
    <lineage>
        <taxon>Eukaryota</taxon>
        <taxon>Viridiplantae</taxon>
        <taxon>Streptophyta</taxon>
        <taxon>Embryophyta</taxon>
        <taxon>Tracheophyta</taxon>
        <taxon>Spermatophyta</taxon>
        <taxon>Magnoliopsida</taxon>
        <taxon>Liliopsida</taxon>
        <taxon>Poales</taxon>
        <taxon>Poaceae</taxon>
        <taxon>BOP clade</taxon>
        <taxon>Oryzoideae</taxon>
        <taxon>Oryzeae</taxon>
        <taxon>Oryzinae</taxon>
        <taxon>Oryza</taxon>
    </lineage>
</organism>
<keyword evidence="5" id="KW-1184">Jasmonic acid signaling pathway</keyword>
<keyword evidence="14" id="KW-0175">Coiled coil</keyword>
<dbReference type="PANTHER" id="PTHR45883:SF7">
    <property type="entry name" value="TPR REPEAT-CONTAINING THIOREDOXIN TDX"/>
    <property type="match status" value="1"/>
</dbReference>
<evidence type="ECO:0000256" key="15">
    <source>
        <dbReference type="SAM" id="MobiDB-lite"/>
    </source>
</evidence>
<dbReference type="InterPro" id="IPR013766">
    <property type="entry name" value="Thioredoxin_domain"/>
</dbReference>
<dbReference type="InterPro" id="IPR010399">
    <property type="entry name" value="Tify_dom"/>
</dbReference>
<evidence type="ECO:0000256" key="5">
    <source>
        <dbReference type="ARBA" id="ARBA00022819"/>
    </source>
</evidence>
<dbReference type="STRING" id="40149.A0A0E0ERZ3"/>
<accession>A0A0E0ERZ3</accession>
<feature type="coiled-coil region" evidence="14">
    <location>
        <begin position="664"/>
        <end position="691"/>
    </location>
</feature>
<dbReference type="FunFam" id="1.25.40.10:FF:000112">
    <property type="entry name" value="FAM10 family protein"/>
    <property type="match status" value="1"/>
</dbReference>
<reference evidence="18" key="1">
    <citation type="submission" date="2015-04" db="UniProtKB">
        <authorList>
            <consortium name="EnsemblPlants"/>
        </authorList>
    </citation>
    <scope>IDENTIFICATION</scope>
</reference>
<dbReference type="GO" id="GO:0006950">
    <property type="term" value="P:response to stress"/>
    <property type="evidence" value="ECO:0007669"/>
    <property type="project" value="UniProtKB-ARBA"/>
</dbReference>
<dbReference type="Gene3D" id="1.25.40.10">
    <property type="entry name" value="Tetratricopeptide repeat domain"/>
    <property type="match status" value="1"/>
</dbReference>
<reference evidence="18" key="2">
    <citation type="submission" date="2018-05" db="EMBL/GenBank/DDBJ databases">
        <title>OmerRS3 (Oryza meridionalis Reference Sequence Version 3).</title>
        <authorList>
            <person name="Zhang J."/>
            <person name="Kudrna D."/>
            <person name="Lee S."/>
            <person name="Talag J."/>
            <person name="Welchert J."/>
            <person name="Wing R.A."/>
        </authorList>
    </citation>
    <scope>NUCLEOTIDE SEQUENCE [LARGE SCALE GENOMIC DNA]</scope>
    <source>
        <strain evidence="18">cv. OR44</strain>
    </source>
</reference>
<feature type="region of interest" description="Disordered" evidence="15">
    <location>
        <begin position="1"/>
        <end position="25"/>
    </location>
</feature>
<dbReference type="Gene3D" id="3.40.30.10">
    <property type="entry name" value="Glutaredoxin"/>
    <property type="match status" value="1"/>
</dbReference>
<dbReference type="HOGENOM" id="CLU_005233_0_0_1"/>
<evidence type="ECO:0000256" key="12">
    <source>
        <dbReference type="ARBA" id="ARBA00074081"/>
    </source>
</evidence>
<dbReference type="GO" id="GO:0030544">
    <property type="term" value="F:Hsp70 protein binding"/>
    <property type="evidence" value="ECO:0007669"/>
    <property type="project" value="TreeGrafter"/>
</dbReference>
<dbReference type="Pfam" id="PF06200">
    <property type="entry name" value="tify"/>
    <property type="match status" value="1"/>
</dbReference>
<dbReference type="InterPro" id="IPR018467">
    <property type="entry name" value="CCT_CS"/>
</dbReference>
<keyword evidence="7" id="KW-0249">Electron transport</keyword>
<keyword evidence="10" id="KW-0804">Transcription</keyword>
<name>A0A0E0ERZ3_9ORYZ</name>
<dbReference type="Gramene" id="OMERI09G07440.1">
    <property type="protein sequence ID" value="OMERI09G07440.1"/>
    <property type="gene ID" value="OMERI09G07440"/>
</dbReference>
<evidence type="ECO:0000256" key="9">
    <source>
        <dbReference type="ARBA" id="ARBA00023157"/>
    </source>
</evidence>